<keyword evidence="2" id="KW-1185">Reference proteome</keyword>
<name>A0A454XZM4_PRIPA</name>
<accession>A0A454XZM4</accession>
<dbReference type="EnsemblMetazoa" id="PPA25974.1">
    <property type="protein sequence ID" value="PPA25974.1"/>
    <property type="gene ID" value="WBGene00115528"/>
</dbReference>
<proteinExistence type="predicted"/>
<gene>
    <name evidence="1" type="primary">WBGene00115528</name>
</gene>
<evidence type="ECO:0000313" key="1">
    <source>
        <dbReference type="EnsemblMetazoa" id="PPA25974.1"/>
    </source>
</evidence>
<sequence>MREVRSLLVLLLVATSLHAGGPRLIEFVNNCASQVQVWRQAGLLTGASSEAYLESGQRFTGNYSIGLLPTSFTNGVDGLTQVTFRSFLIDRFELDVSRGFDIAMKVEARAEDSVLVCKDANCAGESTSMVGFVGEVPYNGNFTITFCP</sequence>
<accession>A0A8R1UFN8</accession>
<protein>
    <submittedName>
        <fullName evidence="1">Uncharacterized protein</fullName>
    </submittedName>
</protein>
<reference evidence="1" key="2">
    <citation type="submission" date="2022-06" db="UniProtKB">
        <authorList>
            <consortium name="EnsemblMetazoa"/>
        </authorList>
    </citation>
    <scope>IDENTIFICATION</scope>
    <source>
        <strain evidence="1">PS312</strain>
    </source>
</reference>
<dbReference type="AlphaFoldDB" id="A0A454XZM4"/>
<organism evidence="1 2">
    <name type="scientific">Pristionchus pacificus</name>
    <name type="common">Parasitic nematode worm</name>
    <dbReference type="NCBI Taxonomy" id="54126"/>
    <lineage>
        <taxon>Eukaryota</taxon>
        <taxon>Metazoa</taxon>
        <taxon>Ecdysozoa</taxon>
        <taxon>Nematoda</taxon>
        <taxon>Chromadorea</taxon>
        <taxon>Rhabditida</taxon>
        <taxon>Rhabditina</taxon>
        <taxon>Diplogasteromorpha</taxon>
        <taxon>Diplogasteroidea</taxon>
        <taxon>Neodiplogasteridae</taxon>
        <taxon>Pristionchus</taxon>
    </lineage>
</organism>
<evidence type="ECO:0000313" key="2">
    <source>
        <dbReference type="Proteomes" id="UP000005239"/>
    </source>
</evidence>
<reference evidence="2" key="1">
    <citation type="journal article" date="2008" name="Nat. Genet.">
        <title>The Pristionchus pacificus genome provides a unique perspective on nematode lifestyle and parasitism.</title>
        <authorList>
            <person name="Dieterich C."/>
            <person name="Clifton S.W."/>
            <person name="Schuster L.N."/>
            <person name="Chinwalla A."/>
            <person name="Delehaunty K."/>
            <person name="Dinkelacker I."/>
            <person name="Fulton L."/>
            <person name="Fulton R."/>
            <person name="Godfrey J."/>
            <person name="Minx P."/>
            <person name="Mitreva M."/>
            <person name="Roeseler W."/>
            <person name="Tian H."/>
            <person name="Witte H."/>
            <person name="Yang S.P."/>
            <person name="Wilson R.K."/>
            <person name="Sommer R.J."/>
        </authorList>
    </citation>
    <scope>NUCLEOTIDE SEQUENCE [LARGE SCALE GENOMIC DNA]</scope>
    <source>
        <strain evidence="2">PS312</strain>
    </source>
</reference>
<dbReference type="Proteomes" id="UP000005239">
    <property type="component" value="Unassembled WGS sequence"/>
</dbReference>